<sequence length="185" mass="19661">MTISVCSTATPSWPGGGRQAVLVVSGDLYGWEWPKIAGAIAEAEATGVALIVLDIRAVRSCDREALFELVAVRGRWPTPEGCPVDVVGVRAAQFLDAMAHEPITQLHDLQVVIGELRRPRVSPPTTVSESEQPRDGGDPSWGGTAEERARGRGTSAPAASRGSGRSPVQGRASADLHLLRGRHRE</sequence>
<dbReference type="RefSeq" id="WP_274234015.1">
    <property type="nucleotide sequence ID" value="NZ_BAABHQ010000011.1"/>
</dbReference>
<keyword evidence="3" id="KW-1185">Reference proteome</keyword>
<organism evidence="2 3">
    <name type="scientific">Actinomycetospora straminea</name>
    <dbReference type="NCBI Taxonomy" id="663607"/>
    <lineage>
        <taxon>Bacteria</taxon>
        <taxon>Bacillati</taxon>
        <taxon>Actinomycetota</taxon>
        <taxon>Actinomycetes</taxon>
        <taxon>Pseudonocardiales</taxon>
        <taxon>Pseudonocardiaceae</taxon>
        <taxon>Actinomycetospora</taxon>
    </lineage>
</organism>
<reference evidence="3" key="1">
    <citation type="journal article" date="2019" name="Int. J. Syst. Evol. Microbiol.">
        <title>The Global Catalogue of Microorganisms (GCM) 10K type strain sequencing project: providing services to taxonomists for standard genome sequencing and annotation.</title>
        <authorList>
            <consortium name="The Broad Institute Genomics Platform"/>
            <consortium name="The Broad Institute Genome Sequencing Center for Infectious Disease"/>
            <person name="Wu L."/>
            <person name="Ma J."/>
        </authorList>
    </citation>
    <scope>NUCLEOTIDE SEQUENCE [LARGE SCALE GENOMIC DNA]</scope>
    <source>
        <strain evidence="3">JCM 17983</strain>
    </source>
</reference>
<comment type="caution">
    <text evidence="2">The sequence shown here is derived from an EMBL/GenBank/DDBJ whole genome shotgun (WGS) entry which is preliminary data.</text>
</comment>
<evidence type="ECO:0000256" key="1">
    <source>
        <dbReference type="SAM" id="MobiDB-lite"/>
    </source>
</evidence>
<protein>
    <recommendedName>
        <fullName evidence="4">STAS domain-containing protein</fullName>
    </recommendedName>
</protein>
<evidence type="ECO:0008006" key="4">
    <source>
        <dbReference type="Google" id="ProtNLM"/>
    </source>
</evidence>
<dbReference type="Proteomes" id="UP001500457">
    <property type="component" value="Unassembled WGS sequence"/>
</dbReference>
<proteinExistence type="predicted"/>
<name>A0ABP9ERM5_9PSEU</name>
<evidence type="ECO:0000313" key="3">
    <source>
        <dbReference type="Proteomes" id="UP001500457"/>
    </source>
</evidence>
<feature type="compositionally biased region" description="Low complexity" evidence="1">
    <location>
        <begin position="152"/>
        <end position="167"/>
    </location>
</feature>
<dbReference type="EMBL" id="BAABHQ010000011">
    <property type="protein sequence ID" value="GAA4883883.1"/>
    <property type="molecule type" value="Genomic_DNA"/>
</dbReference>
<feature type="region of interest" description="Disordered" evidence="1">
    <location>
        <begin position="120"/>
        <end position="185"/>
    </location>
</feature>
<evidence type="ECO:0000313" key="2">
    <source>
        <dbReference type="EMBL" id="GAA4883883.1"/>
    </source>
</evidence>
<accession>A0ABP9ERM5</accession>
<gene>
    <name evidence="2" type="ORF">GCM10023203_39760</name>
</gene>